<dbReference type="AlphaFoldDB" id="A0A930HK89"/>
<accession>A0A930HK89</accession>
<gene>
    <name evidence="1" type="ORF">HXN26_00505</name>
</gene>
<evidence type="ECO:0000313" key="2">
    <source>
        <dbReference type="Proteomes" id="UP000771736"/>
    </source>
</evidence>
<evidence type="ECO:0000313" key="1">
    <source>
        <dbReference type="EMBL" id="MBF1383329.1"/>
    </source>
</evidence>
<protein>
    <submittedName>
        <fullName evidence="1">Uncharacterized protein</fullName>
    </submittedName>
</protein>
<dbReference type="Proteomes" id="UP000771736">
    <property type="component" value="Unassembled WGS sequence"/>
</dbReference>
<proteinExistence type="predicted"/>
<dbReference type="RefSeq" id="WP_273158120.1">
    <property type="nucleotide sequence ID" value="NZ_CALCFI010000073.1"/>
</dbReference>
<comment type="caution">
    <text evidence="1">The sequence shown here is derived from an EMBL/GenBank/DDBJ whole genome shotgun (WGS) entry which is preliminary data.</text>
</comment>
<name>A0A930HK89_9BACT</name>
<dbReference type="EMBL" id="JABZSJ010000001">
    <property type="protein sequence ID" value="MBF1383329.1"/>
    <property type="molecule type" value="Genomic_DNA"/>
</dbReference>
<organism evidence="1 2">
    <name type="scientific">Prevotella aurantiaca</name>
    <dbReference type="NCBI Taxonomy" id="596085"/>
    <lineage>
        <taxon>Bacteria</taxon>
        <taxon>Pseudomonadati</taxon>
        <taxon>Bacteroidota</taxon>
        <taxon>Bacteroidia</taxon>
        <taxon>Bacteroidales</taxon>
        <taxon>Prevotellaceae</taxon>
        <taxon>Prevotella</taxon>
    </lineage>
</organism>
<reference evidence="1" key="1">
    <citation type="submission" date="2020-04" db="EMBL/GenBank/DDBJ databases">
        <title>Deep metagenomics examines the oral microbiome during advanced dental caries in children, revealing novel taxa and co-occurrences with host molecules.</title>
        <authorList>
            <person name="Baker J.L."/>
            <person name="Morton J.T."/>
            <person name="Dinis M."/>
            <person name="Alvarez R."/>
            <person name="Tran N.C."/>
            <person name="Knight R."/>
            <person name="Edlund A."/>
        </authorList>
    </citation>
    <scope>NUCLEOTIDE SEQUENCE</scope>
    <source>
        <strain evidence="1">JCVI_44_bin.5</strain>
    </source>
</reference>
<sequence length="71" mass="7911">MRRVAANTAICNDKRIEPAVIELVGNAVVRCFPLKEELAMTEWIGGEVQIQDHEGNLCAYKDGKMLTEHAL</sequence>